<name>A0A1Y0VSB7_PEDPE</name>
<evidence type="ECO:0000313" key="1">
    <source>
        <dbReference type="EMBL" id="ARW19553.1"/>
    </source>
</evidence>
<reference evidence="1 2" key="1">
    <citation type="submission" date="2017-05" db="EMBL/GenBank/DDBJ databases">
        <title>Genome sequence of Pediococcus pentosaceus strain SRCM100892.</title>
        <authorList>
            <person name="Cho S.H."/>
        </authorList>
    </citation>
    <scope>NUCLEOTIDE SEQUENCE [LARGE SCALE GENOMIC DNA]</scope>
    <source>
        <strain evidence="1 2">SRCM100892</strain>
    </source>
</reference>
<evidence type="ECO:0000313" key="2">
    <source>
        <dbReference type="Proteomes" id="UP000196118"/>
    </source>
</evidence>
<sequence length="96" mass="11238">MNLNNFIKSTAELRSRLILKGDQEQLFFVSGIIVNTLQKEVLLTLTLNPHQFPLSQFRTKTIEAPREAKILLFNPETKLKTHTFGYYLRDQYLVIK</sequence>
<dbReference type="AlphaFoldDB" id="A0A1Y0VSB7"/>
<accession>A0A1Y0VSB7</accession>
<proteinExistence type="predicted"/>
<gene>
    <name evidence="1" type="ORF">S100892_00979</name>
</gene>
<protein>
    <submittedName>
        <fullName evidence="1">Uncharacterized protein</fullName>
    </submittedName>
</protein>
<dbReference type="RefSeq" id="WP_094104399.1">
    <property type="nucleotide sequence ID" value="NZ_CP085178.1"/>
</dbReference>
<dbReference type="EMBL" id="CP021474">
    <property type="protein sequence ID" value="ARW19553.1"/>
    <property type="molecule type" value="Genomic_DNA"/>
</dbReference>
<dbReference type="Proteomes" id="UP000196118">
    <property type="component" value="Chromosome"/>
</dbReference>
<organism evidence="1 2">
    <name type="scientific">Pediococcus pentosaceus</name>
    <dbReference type="NCBI Taxonomy" id="1255"/>
    <lineage>
        <taxon>Bacteria</taxon>
        <taxon>Bacillati</taxon>
        <taxon>Bacillota</taxon>
        <taxon>Bacilli</taxon>
        <taxon>Lactobacillales</taxon>
        <taxon>Lactobacillaceae</taxon>
        <taxon>Pediococcus</taxon>
    </lineage>
</organism>